<dbReference type="Pfam" id="PF06966">
    <property type="entry name" value="DUF1295"/>
    <property type="match status" value="1"/>
</dbReference>
<keyword evidence="1" id="KW-1133">Transmembrane helix</keyword>
<keyword evidence="3" id="KW-1185">Reference proteome</keyword>
<keyword evidence="1" id="KW-0812">Transmembrane</keyword>
<evidence type="ECO:0000313" key="3">
    <source>
        <dbReference type="Proteomes" id="UP000256964"/>
    </source>
</evidence>
<feature type="transmembrane region" description="Helical" evidence="1">
    <location>
        <begin position="94"/>
        <end position="113"/>
    </location>
</feature>
<dbReference type="Gene3D" id="1.20.120.1630">
    <property type="match status" value="1"/>
</dbReference>
<dbReference type="AlphaFoldDB" id="A0A371CU61"/>
<feature type="transmembrane region" description="Helical" evidence="1">
    <location>
        <begin position="134"/>
        <end position="158"/>
    </location>
</feature>
<organism evidence="2 3">
    <name type="scientific">Lentinus brumalis</name>
    <dbReference type="NCBI Taxonomy" id="2498619"/>
    <lineage>
        <taxon>Eukaryota</taxon>
        <taxon>Fungi</taxon>
        <taxon>Dikarya</taxon>
        <taxon>Basidiomycota</taxon>
        <taxon>Agaricomycotina</taxon>
        <taxon>Agaricomycetes</taxon>
        <taxon>Polyporales</taxon>
        <taxon>Polyporaceae</taxon>
        <taxon>Lentinus</taxon>
    </lineage>
</organism>
<dbReference type="InterPro" id="IPR010721">
    <property type="entry name" value="UstE-like"/>
</dbReference>
<evidence type="ECO:0000256" key="1">
    <source>
        <dbReference type="SAM" id="Phobius"/>
    </source>
</evidence>
<dbReference type="OrthoDB" id="201504at2759"/>
<accession>A0A371CU61</accession>
<dbReference type="Proteomes" id="UP000256964">
    <property type="component" value="Unassembled WGS sequence"/>
</dbReference>
<dbReference type="GO" id="GO:0016020">
    <property type="term" value="C:membrane"/>
    <property type="evidence" value="ECO:0007669"/>
    <property type="project" value="TreeGrafter"/>
</dbReference>
<gene>
    <name evidence="2" type="ORF">OH76DRAFT_1176572</name>
</gene>
<feature type="transmembrane region" description="Helical" evidence="1">
    <location>
        <begin position="48"/>
        <end position="66"/>
    </location>
</feature>
<reference evidence="2 3" key="1">
    <citation type="journal article" date="2018" name="Biotechnol. Biofuels">
        <title>Integrative visual omics of the white-rot fungus Polyporus brumalis exposes the biotechnological potential of its oxidative enzymes for delignifying raw plant biomass.</title>
        <authorList>
            <person name="Miyauchi S."/>
            <person name="Rancon A."/>
            <person name="Drula E."/>
            <person name="Hage H."/>
            <person name="Chaduli D."/>
            <person name="Favel A."/>
            <person name="Grisel S."/>
            <person name="Henrissat B."/>
            <person name="Herpoel-Gimbert I."/>
            <person name="Ruiz-Duenas F.J."/>
            <person name="Chevret D."/>
            <person name="Hainaut M."/>
            <person name="Lin J."/>
            <person name="Wang M."/>
            <person name="Pangilinan J."/>
            <person name="Lipzen A."/>
            <person name="Lesage-Meessen L."/>
            <person name="Navarro D."/>
            <person name="Riley R."/>
            <person name="Grigoriev I.V."/>
            <person name="Zhou S."/>
            <person name="Raouche S."/>
            <person name="Rosso M.N."/>
        </authorList>
    </citation>
    <scope>NUCLEOTIDE SEQUENCE [LARGE SCALE GENOMIC DNA]</scope>
    <source>
        <strain evidence="2 3">BRFM 1820</strain>
    </source>
</reference>
<dbReference type="PANTHER" id="PTHR32251">
    <property type="entry name" value="3-OXO-5-ALPHA-STEROID 4-DEHYDROGENASE"/>
    <property type="match status" value="1"/>
</dbReference>
<protein>
    <submittedName>
        <fullName evidence="2">DUF1295-domain-containing protein</fullName>
    </submittedName>
</protein>
<sequence>MAPVPWSVLIYKGIPPTSRWPVKFCLYNAAVAWLLGVATGNVSQVDRVWTFLPTIYTAFYALLPLWPTKSPLPLFPYVPEGVHPDLVQRFSPRALLMFGLTFLWMCRLSYNTWRRGLFNLKDEDYRWAVLRQKLPPWLFQVVHLVFIAFIQNVILFVLAIPAQVAALQQPEHLSTSDYLLAILALVDIAVEFVADNQQYSFHTYKRTGVHEKNEWPGARIQWTPADAKRGFVTRGLWAWSRHPNFCCEQSFWVLMNLFPLLAPESPRLPKLPLHGLTPLWPLIPTITICSLFYSSTLFTESITAAKYPAYAAYQDRVSMFVPFLTPVWGLLLKLRGKKEQVDRLVYGQLELEDDKKTQ</sequence>
<feature type="transmembrane region" description="Helical" evidence="1">
    <location>
        <begin position="20"/>
        <end position="41"/>
    </location>
</feature>
<name>A0A371CU61_9APHY</name>
<evidence type="ECO:0000313" key="2">
    <source>
        <dbReference type="EMBL" id="RDX43812.1"/>
    </source>
</evidence>
<dbReference type="PANTHER" id="PTHR32251:SF23">
    <property type="entry name" value="3-OXO-5-ALPHA-STEROID 4-DEHYDROGENASE (DUF1295)"/>
    <property type="match status" value="1"/>
</dbReference>
<proteinExistence type="predicted"/>
<dbReference type="EMBL" id="KZ857459">
    <property type="protein sequence ID" value="RDX43812.1"/>
    <property type="molecule type" value="Genomic_DNA"/>
</dbReference>
<keyword evidence="1" id="KW-0472">Membrane</keyword>